<feature type="domain" description="XdhC- CoxI" evidence="1">
    <location>
        <begin position="10"/>
        <end position="73"/>
    </location>
</feature>
<gene>
    <name evidence="3" type="ORF">K8V39_12325</name>
</gene>
<organism evidence="3 4">
    <name type="scientific">Merdimonas faecis</name>
    <dbReference type="NCBI Taxonomy" id="1653435"/>
    <lineage>
        <taxon>Bacteria</taxon>
        <taxon>Bacillati</taxon>
        <taxon>Bacillota</taxon>
        <taxon>Clostridia</taxon>
        <taxon>Lachnospirales</taxon>
        <taxon>Lachnospiraceae</taxon>
        <taxon>Merdimonas</taxon>
    </lineage>
</organism>
<dbReference type="PANTHER" id="PTHR30388">
    <property type="entry name" value="ALDEHYDE OXIDOREDUCTASE MOLYBDENUM COFACTOR ASSEMBLY PROTEIN"/>
    <property type="match status" value="1"/>
</dbReference>
<dbReference type="AlphaFoldDB" id="A0A9D2W025"/>
<comment type="caution">
    <text evidence="3">The sequence shown here is derived from an EMBL/GenBank/DDBJ whole genome shotgun (WGS) entry which is preliminary data.</text>
</comment>
<evidence type="ECO:0000313" key="4">
    <source>
        <dbReference type="Proteomes" id="UP000813420"/>
    </source>
</evidence>
<dbReference type="PANTHER" id="PTHR30388:SF6">
    <property type="entry name" value="XANTHINE DEHYDROGENASE SUBUNIT A-RELATED"/>
    <property type="match status" value="1"/>
</dbReference>
<feature type="domain" description="XdhC Rossmann" evidence="2">
    <location>
        <begin position="178"/>
        <end position="321"/>
    </location>
</feature>
<dbReference type="Gene3D" id="3.40.50.720">
    <property type="entry name" value="NAD(P)-binding Rossmann-like Domain"/>
    <property type="match status" value="1"/>
</dbReference>
<proteinExistence type="predicted"/>
<dbReference type="Pfam" id="PF02625">
    <property type="entry name" value="XdhC_CoxI"/>
    <property type="match status" value="1"/>
</dbReference>
<dbReference type="InterPro" id="IPR003777">
    <property type="entry name" value="XdhC_CoxI"/>
</dbReference>
<protein>
    <submittedName>
        <fullName evidence="3">XdhC family protein</fullName>
    </submittedName>
</protein>
<dbReference type="Pfam" id="PF13478">
    <property type="entry name" value="XdhC_C"/>
    <property type="match status" value="1"/>
</dbReference>
<evidence type="ECO:0000313" key="3">
    <source>
        <dbReference type="EMBL" id="HJH51028.1"/>
    </source>
</evidence>
<reference evidence="3" key="1">
    <citation type="journal article" date="2021" name="PeerJ">
        <title>Extensive microbial diversity within the chicken gut microbiome revealed by metagenomics and culture.</title>
        <authorList>
            <person name="Gilroy R."/>
            <person name="Ravi A."/>
            <person name="Getino M."/>
            <person name="Pursley I."/>
            <person name="Horton D.L."/>
            <person name="Alikhan N.F."/>
            <person name="Baker D."/>
            <person name="Gharbi K."/>
            <person name="Hall N."/>
            <person name="Watson M."/>
            <person name="Adriaenssens E.M."/>
            <person name="Foster-Nyarko E."/>
            <person name="Jarju S."/>
            <person name="Secka A."/>
            <person name="Antonio M."/>
            <person name="Oren A."/>
            <person name="Chaudhuri R.R."/>
            <person name="La Ragione R."/>
            <person name="Hildebrand F."/>
            <person name="Pallen M.J."/>
        </authorList>
    </citation>
    <scope>NUCLEOTIDE SEQUENCE</scope>
    <source>
        <strain evidence="3">USAMLcec4-12693</strain>
    </source>
</reference>
<dbReference type="RefSeq" id="WP_277272602.1">
    <property type="nucleotide sequence ID" value="NZ_DYXE01000096.1"/>
</dbReference>
<dbReference type="InterPro" id="IPR027051">
    <property type="entry name" value="XdhC_Rossmann_dom"/>
</dbReference>
<sequence length="329" mass="36662">MFHILQRLAKDHKDTVLVTVIESRGSAPRRAGARMIVTRGGRNAGTIGGGALEHSAVQRAMQVLEERKSGFGEYHLSLEKAAELGMVCGGSVRVHYQYLPWEDAKSSAVEEEAGKRLESGKEIWLVRDLLADQGGMLGVCERTELPEEIGNVCGRKLILQETEGRLYCFERVGRPGTVYIFGGGHVSQALVPVLSAVDFRCVVLEDREEFLSRELFPEAWDVRKIRYDRILEEMDIREEDFVCVMTRGHKDDLQVQAQVLKTKASYIGVIGSRRKAAAVAKRLEEEYQIPPEEIARVHTPIGLSIGAETPEEIAISIAAELIRHRADAE</sequence>
<name>A0A9D2W025_9FIRM</name>
<evidence type="ECO:0000259" key="2">
    <source>
        <dbReference type="Pfam" id="PF13478"/>
    </source>
</evidence>
<dbReference type="Proteomes" id="UP000813420">
    <property type="component" value="Unassembled WGS sequence"/>
</dbReference>
<accession>A0A9D2W025</accession>
<evidence type="ECO:0000259" key="1">
    <source>
        <dbReference type="Pfam" id="PF02625"/>
    </source>
</evidence>
<dbReference type="InterPro" id="IPR052698">
    <property type="entry name" value="MoCofactor_Util/Proc"/>
</dbReference>
<dbReference type="EMBL" id="DYXE01000096">
    <property type="protein sequence ID" value="HJH51028.1"/>
    <property type="molecule type" value="Genomic_DNA"/>
</dbReference>
<reference evidence="3" key="2">
    <citation type="submission" date="2021-09" db="EMBL/GenBank/DDBJ databases">
        <authorList>
            <person name="Gilroy R."/>
        </authorList>
    </citation>
    <scope>NUCLEOTIDE SEQUENCE</scope>
    <source>
        <strain evidence="3">USAMLcec4-12693</strain>
    </source>
</reference>